<feature type="domain" description="Rv2525c-like glycoside hydrolase-like" evidence="2">
    <location>
        <begin position="15"/>
        <end position="189"/>
    </location>
</feature>
<evidence type="ECO:0008006" key="5">
    <source>
        <dbReference type="Google" id="ProtNLM"/>
    </source>
</evidence>
<dbReference type="Gene3D" id="3.20.20.80">
    <property type="entry name" value="Glycosidases"/>
    <property type="match status" value="1"/>
</dbReference>
<comment type="caution">
    <text evidence="3">The sequence shown here is derived from an EMBL/GenBank/DDBJ whole genome shotgun (WGS) entry which is preliminary data.</text>
</comment>
<proteinExistence type="predicted"/>
<dbReference type="SUPFAM" id="SSF51445">
    <property type="entry name" value="(Trans)glycosidases"/>
    <property type="match status" value="1"/>
</dbReference>
<dbReference type="EMBL" id="BSOW01000014">
    <property type="protein sequence ID" value="GLR87340.1"/>
    <property type="molecule type" value="Genomic_DNA"/>
</dbReference>
<evidence type="ECO:0000259" key="1">
    <source>
        <dbReference type="Pfam" id="PF01471"/>
    </source>
</evidence>
<dbReference type="Proteomes" id="UP001156905">
    <property type="component" value="Unassembled WGS sequence"/>
</dbReference>
<keyword evidence="4" id="KW-1185">Reference proteome</keyword>
<feature type="domain" description="Peptidoglycan binding-like" evidence="1">
    <location>
        <begin position="236"/>
        <end position="284"/>
    </location>
</feature>
<dbReference type="InterPro" id="IPR036365">
    <property type="entry name" value="PGBD-like_sf"/>
</dbReference>
<sequence length="515" mass="54180">MIIDTNMRTTPLLASLRQSGVDTIIRYYCRHTRQPEKRLTPDEAEAIIRSGMRLAVVYQGAGDSAGSFSADAGAQDGAYARDYAANVIGQPGGSAIYFAVDYDASDADIRTRIVPYFAAVRKALTGGAGAASYQVGVYGSGAVCQALLQAGLVSFTWVSQSGGFNGTTAFLRSGQWNLHQRLPSTLCGLSVDQDDPNPQRPQFGAFNQLTTGAPALANIGVASNYAPLPSISTTFVQQQLQRLDYPPGAIDGEYGPLTRAALLAFQADNNLPLTGVADAATAAAFETARPRALDPSRVRATADDLRKMGSQTVKQADHTKTAGWIASILGALGIGNSAIVGMANSAGAAVQPAPSGQLPQGLFKFLNDLQIFLSSGQSADKLESIKEGLRQLQGVDLKNLITPENANLLQQLKALIPTDVLTKNPDLAKILQLGDIARQARPQLQTVFDMLPSFFTDGTALQVLAKGAAVAAQSMIPGFGGSLAALGIGLAANYFGNKIIQARVEDHQTGANKRL</sequence>
<organism evidence="3 4">
    <name type="scientific">Bradyrhizobium iriomotense</name>
    <dbReference type="NCBI Taxonomy" id="441950"/>
    <lineage>
        <taxon>Bacteria</taxon>
        <taxon>Pseudomonadati</taxon>
        <taxon>Pseudomonadota</taxon>
        <taxon>Alphaproteobacteria</taxon>
        <taxon>Hyphomicrobiales</taxon>
        <taxon>Nitrobacteraceae</taxon>
        <taxon>Bradyrhizobium</taxon>
    </lineage>
</organism>
<accession>A0ABQ6B377</accession>
<dbReference type="InterPro" id="IPR017853">
    <property type="entry name" value="GH"/>
</dbReference>
<dbReference type="SUPFAM" id="SSF47090">
    <property type="entry name" value="PGBD-like"/>
    <property type="match status" value="1"/>
</dbReference>
<evidence type="ECO:0000313" key="4">
    <source>
        <dbReference type="Proteomes" id="UP001156905"/>
    </source>
</evidence>
<reference evidence="4" key="1">
    <citation type="journal article" date="2019" name="Int. J. Syst. Evol. Microbiol.">
        <title>The Global Catalogue of Microorganisms (GCM) 10K type strain sequencing project: providing services to taxonomists for standard genome sequencing and annotation.</title>
        <authorList>
            <consortium name="The Broad Institute Genomics Platform"/>
            <consortium name="The Broad Institute Genome Sequencing Center for Infectious Disease"/>
            <person name="Wu L."/>
            <person name="Ma J."/>
        </authorList>
    </citation>
    <scope>NUCLEOTIDE SEQUENCE [LARGE SCALE GENOMIC DNA]</scope>
    <source>
        <strain evidence="4">NBRC 102520</strain>
    </source>
</reference>
<dbReference type="Pfam" id="PF01471">
    <property type="entry name" value="PG_binding_1"/>
    <property type="match status" value="1"/>
</dbReference>
<dbReference type="InterPro" id="IPR036366">
    <property type="entry name" value="PGBDSf"/>
</dbReference>
<protein>
    <recommendedName>
        <fullName evidence="5">Peptidoglycan binding-like domain-containing protein</fullName>
    </recommendedName>
</protein>
<dbReference type="Pfam" id="PF08924">
    <property type="entry name" value="Rv2525c_GlyHyd-like"/>
    <property type="match status" value="1"/>
</dbReference>
<dbReference type="RefSeq" id="WP_284268135.1">
    <property type="nucleotide sequence ID" value="NZ_BSOW01000014.1"/>
</dbReference>
<dbReference type="InterPro" id="IPR002477">
    <property type="entry name" value="Peptidoglycan-bd-like"/>
</dbReference>
<evidence type="ECO:0000259" key="2">
    <source>
        <dbReference type="Pfam" id="PF08924"/>
    </source>
</evidence>
<dbReference type="Gene3D" id="1.10.101.10">
    <property type="entry name" value="PGBD-like superfamily/PGBD"/>
    <property type="match status" value="1"/>
</dbReference>
<dbReference type="InterPro" id="IPR015020">
    <property type="entry name" value="Rv2525c-like_Glyco_Hydro-like"/>
</dbReference>
<name>A0ABQ6B377_9BRAD</name>
<evidence type="ECO:0000313" key="3">
    <source>
        <dbReference type="EMBL" id="GLR87340.1"/>
    </source>
</evidence>
<gene>
    <name evidence="3" type="ORF">GCM10007857_40510</name>
</gene>